<comment type="caution">
    <text evidence="7">The sequence shown here is derived from an EMBL/GenBank/DDBJ whole genome shotgun (WGS) entry which is preliminary data.</text>
</comment>
<evidence type="ECO:0000259" key="6">
    <source>
        <dbReference type="Pfam" id="PF02782"/>
    </source>
</evidence>
<reference evidence="7" key="1">
    <citation type="journal article" date="2020" name="mSystems">
        <title>Genome- and Community-Level Interaction Insights into Carbon Utilization and Element Cycling Functions of Hydrothermarchaeota in Hydrothermal Sediment.</title>
        <authorList>
            <person name="Zhou Z."/>
            <person name="Liu Y."/>
            <person name="Xu W."/>
            <person name="Pan J."/>
            <person name="Luo Z.H."/>
            <person name="Li M."/>
        </authorList>
    </citation>
    <scope>NUCLEOTIDE SEQUENCE [LARGE SCALE GENOMIC DNA]</scope>
    <source>
        <strain evidence="7">SpSt-747</strain>
    </source>
</reference>
<dbReference type="Pfam" id="PF00370">
    <property type="entry name" value="FGGY_N"/>
    <property type="match status" value="1"/>
</dbReference>
<proteinExistence type="inferred from homology"/>
<dbReference type="GO" id="GO:0016773">
    <property type="term" value="F:phosphotransferase activity, alcohol group as acceptor"/>
    <property type="evidence" value="ECO:0007669"/>
    <property type="project" value="InterPro"/>
</dbReference>
<dbReference type="AlphaFoldDB" id="A0A7V3YH03"/>
<gene>
    <name evidence="7" type="ORF">ENV30_06505</name>
</gene>
<dbReference type="PIRSF" id="PIRSF000538">
    <property type="entry name" value="GlpK"/>
    <property type="match status" value="1"/>
</dbReference>
<dbReference type="InterPro" id="IPR043129">
    <property type="entry name" value="ATPase_NBD"/>
</dbReference>
<dbReference type="PANTHER" id="PTHR43095">
    <property type="entry name" value="SUGAR KINASE"/>
    <property type="match status" value="1"/>
</dbReference>
<organism evidence="7">
    <name type="scientific">Candidatus Caldatribacterium californiense</name>
    <dbReference type="NCBI Taxonomy" id="1454726"/>
    <lineage>
        <taxon>Bacteria</taxon>
        <taxon>Pseudomonadati</taxon>
        <taxon>Atribacterota</taxon>
        <taxon>Atribacteria</taxon>
        <taxon>Atribacterales</taxon>
        <taxon>Candidatus Caldatribacteriaceae</taxon>
        <taxon>Candidatus Caldatribacterium</taxon>
    </lineage>
</organism>
<dbReference type="InterPro" id="IPR018485">
    <property type="entry name" value="FGGY_C"/>
</dbReference>
<dbReference type="EMBL" id="DTFV01000095">
    <property type="protein sequence ID" value="HGI30938.1"/>
    <property type="molecule type" value="Genomic_DNA"/>
</dbReference>
<dbReference type="Pfam" id="PF02782">
    <property type="entry name" value="FGGY_C"/>
    <property type="match status" value="1"/>
</dbReference>
<dbReference type="GO" id="GO:0016301">
    <property type="term" value="F:kinase activity"/>
    <property type="evidence" value="ECO:0007669"/>
    <property type="project" value="UniProtKB-KW"/>
</dbReference>
<comment type="similarity">
    <text evidence="1 4">Belongs to the FGGY kinase family.</text>
</comment>
<name>A0A7V3YH03_9BACT</name>
<dbReference type="CDD" id="cd07773">
    <property type="entry name" value="ASKHA_NBD_FGGY_FK"/>
    <property type="match status" value="1"/>
</dbReference>
<evidence type="ECO:0000256" key="2">
    <source>
        <dbReference type="ARBA" id="ARBA00022679"/>
    </source>
</evidence>
<keyword evidence="2 4" id="KW-0808">Transferase</keyword>
<evidence type="ECO:0000256" key="4">
    <source>
        <dbReference type="RuleBase" id="RU003733"/>
    </source>
</evidence>
<dbReference type="SUPFAM" id="SSF53067">
    <property type="entry name" value="Actin-like ATPase domain"/>
    <property type="match status" value="2"/>
</dbReference>
<evidence type="ECO:0000256" key="3">
    <source>
        <dbReference type="ARBA" id="ARBA00022777"/>
    </source>
</evidence>
<feature type="domain" description="Carbohydrate kinase FGGY N-terminal" evidence="5">
    <location>
        <begin position="6"/>
        <end position="247"/>
    </location>
</feature>
<dbReference type="InterPro" id="IPR018484">
    <property type="entry name" value="FGGY_N"/>
</dbReference>
<dbReference type="GO" id="GO:0005975">
    <property type="term" value="P:carbohydrate metabolic process"/>
    <property type="evidence" value="ECO:0007669"/>
    <property type="project" value="InterPro"/>
</dbReference>
<dbReference type="InterPro" id="IPR000577">
    <property type="entry name" value="Carb_kinase_FGGY"/>
</dbReference>
<accession>A0A7V3YH03</accession>
<dbReference type="PROSITE" id="PS00445">
    <property type="entry name" value="FGGY_KINASES_2"/>
    <property type="match status" value="1"/>
</dbReference>
<protein>
    <recommendedName>
        <fullName evidence="8">Xylulokinase</fullName>
    </recommendedName>
</protein>
<dbReference type="Gene3D" id="3.30.420.40">
    <property type="match status" value="2"/>
</dbReference>
<dbReference type="InterPro" id="IPR050406">
    <property type="entry name" value="FGGY_Carb_Kinase"/>
</dbReference>
<evidence type="ECO:0008006" key="8">
    <source>
        <dbReference type="Google" id="ProtNLM"/>
    </source>
</evidence>
<keyword evidence="3 4" id="KW-0418">Kinase</keyword>
<evidence type="ECO:0000256" key="1">
    <source>
        <dbReference type="ARBA" id="ARBA00009156"/>
    </source>
</evidence>
<dbReference type="InterPro" id="IPR018483">
    <property type="entry name" value="Carb_kinase_FGGY_CS"/>
</dbReference>
<sequence>MTPVSYLGIDVGTTGCKVIAFDEEGNIRAWAYEEYPLYHPRNGWSELDAEEVFEKIVRCLRRVAEGIRHDPPASIGISSQGEAVVPVDAEGRPLARSIVTFDTRGDEFVPLFREHFGDERFFAITGMPLSGIGTVNKILWWKKYAPEVFKNARYFLCFEDFLIFRFGLPPAISFPLASRTMMFHVERGEWSSEILDLAGIPPERLAQPYPSGTPLGEVPEKFAAAFGWGKGIVVAAGGHDQPCGALGAGVIRPGLAMDATGTVECIAPAMSRFVGGEAMWRNNLCCYHHAFPGLYTTLVYNFTGGVLLRWFRDQFGEKERDIAASMGKDPYEVLLEGLPENPTSLFVLPHFTMTGTPYFDAHSTGMVVGLTLNTTKKEFIKALLEGVSYEMKLNLELLRNAGIPVERLRAIGGGAKSPVWLRIKADIYGMPVETLSVSEAACFGAALLGRKAKEDIKDFGALVDDLVRVREVYEPDPERAKIYEERFAVYRRLYPALKTVILQGGEMP</sequence>
<feature type="domain" description="Carbohydrate kinase FGGY C-terminal" evidence="6">
    <location>
        <begin position="301"/>
        <end position="449"/>
    </location>
</feature>
<evidence type="ECO:0000313" key="7">
    <source>
        <dbReference type="EMBL" id="HGI30938.1"/>
    </source>
</evidence>
<evidence type="ECO:0000259" key="5">
    <source>
        <dbReference type="Pfam" id="PF00370"/>
    </source>
</evidence>